<accession>A0A2T5G1Q0</accession>
<gene>
    <name evidence="2" type="ORF">CLG96_02750</name>
</gene>
<dbReference type="RefSeq" id="WP_107966310.1">
    <property type="nucleotide sequence ID" value="NZ_NWBU01000004.1"/>
</dbReference>
<feature type="transmembrane region" description="Helical" evidence="1">
    <location>
        <begin position="13"/>
        <end position="30"/>
    </location>
</feature>
<keyword evidence="1" id="KW-0812">Transmembrane</keyword>
<keyword evidence="3" id="KW-1185">Reference proteome</keyword>
<proteinExistence type="predicted"/>
<dbReference type="Proteomes" id="UP000244162">
    <property type="component" value="Unassembled WGS sequence"/>
</dbReference>
<feature type="transmembrane region" description="Helical" evidence="1">
    <location>
        <begin position="42"/>
        <end position="62"/>
    </location>
</feature>
<comment type="caution">
    <text evidence="2">The sequence shown here is derived from an EMBL/GenBank/DDBJ whole genome shotgun (WGS) entry which is preliminary data.</text>
</comment>
<keyword evidence="1" id="KW-1133">Transmembrane helix</keyword>
<evidence type="ECO:0000313" key="3">
    <source>
        <dbReference type="Proteomes" id="UP000244162"/>
    </source>
</evidence>
<evidence type="ECO:0000256" key="1">
    <source>
        <dbReference type="SAM" id="Phobius"/>
    </source>
</evidence>
<dbReference type="AlphaFoldDB" id="A0A2T5G1Q0"/>
<protein>
    <submittedName>
        <fullName evidence="2">Uncharacterized protein</fullName>
    </submittedName>
</protein>
<reference evidence="2 3" key="1">
    <citation type="submission" date="2017-09" db="EMBL/GenBank/DDBJ databases">
        <title>Sphingomonas panjinensis sp.nov., isolated from oil-contaminated soil.</title>
        <authorList>
            <person name="Wang L."/>
            <person name="Chen L."/>
        </authorList>
    </citation>
    <scope>NUCLEOTIDE SEQUENCE [LARGE SCALE GENOMIC DNA]</scope>
    <source>
        <strain evidence="2 3">FW-11</strain>
    </source>
</reference>
<evidence type="ECO:0000313" key="2">
    <source>
        <dbReference type="EMBL" id="PTQ13074.1"/>
    </source>
</evidence>
<dbReference type="EMBL" id="NWBU01000004">
    <property type="protein sequence ID" value="PTQ13074.1"/>
    <property type="molecule type" value="Genomic_DNA"/>
</dbReference>
<name>A0A2T5G1Q0_9SPHN</name>
<sequence length="66" mass="7206">MDLLARLQPLQEAYLLSLVAMLVFVTGLSLRNGGVLRGKGALYLWAVLVLLPLFAGAGWFYAELIV</sequence>
<organism evidence="2 3">
    <name type="scientific">Sphingomonas oleivorans</name>
    <dbReference type="NCBI Taxonomy" id="1735121"/>
    <lineage>
        <taxon>Bacteria</taxon>
        <taxon>Pseudomonadati</taxon>
        <taxon>Pseudomonadota</taxon>
        <taxon>Alphaproteobacteria</taxon>
        <taxon>Sphingomonadales</taxon>
        <taxon>Sphingomonadaceae</taxon>
        <taxon>Sphingomonas</taxon>
    </lineage>
</organism>
<keyword evidence="1" id="KW-0472">Membrane</keyword>